<keyword evidence="11" id="KW-0732">Signal</keyword>
<feature type="compositionally biased region" description="Low complexity" evidence="9">
    <location>
        <begin position="1046"/>
        <end position="1057"/>
    </location>
</feature>
<feature type="domain" description="Protein kinase" evidence="12">
    <location>
        <begin position="736"/>
        <end position="1019"/>
    </location>
</feature>
<keyword evidence="7" id="KW-0539">Nucleus</keyword>
<evidence type="ECO:0000313" key="14">
    <source>
        <dbReference type="Proteomes" id="UP000320333"/>
    </source>
</evidence>
<dbReference type="SMART" id="SM00220">
    <property type="entry name" value="S_TKc"/>
    <property type="match status" value="1"/>
</dbReference>
<evidence type="ECO:0000256" key="10">
    <source>
        <dbReference type="SAM" id="Phobius"/>
    </source>
</evidence>
<evidence type="ECO:0000256" key="7">
    <source>
        <dbReference type="ARBA" id="ARBA00023242"/>
    </source>
</evidence>
<dbReference type="InterPro" id="IPR000719">
    <property type="entry name" value="Prot_kinase_dom"/>
</dbReference>
<gene>
    <name evidence="13" type="ORF">CcCBS67573_g06534</name>
</gene>
<keyword evidence="14" id="KW-1185">Reference proteome</keyword>
<evidence type="ECO:0000256" key="8">
    <source>
        <dbReference type="PROSITE-ProRule" id="PRU10141"/>
    </source>
</evidence>
<dbReference type="GO" id="GO:0005524">
    <property type="term" value="F:ATP binding"/>
    <property type="evidence" value="ECO:0007669"/>
    <property type="project" value="UniProtKB-UniRule"/>
</dbReference>
<keyword evidence="6 8" id="KW-0067">ATP-binding</keyword>
<organism evidence="13 14">
    <name type="scientific">Chytriomyces confervae</name>
    <dbReference type="NCBI Taxonomy" id="246404"/>
    <lineage>
        <taxon>Eukaryota</taxon>
        <taxon>Fungi</taxon>
        <taxon>Fungi incertae sedis</taxon>
        <taxon>Chytridiomycota</taxon>
        <taxon>Chytridiomycota incertae sedis</taxon>
        <taxon>Chytridiomycetes</taxon>
        <taxon>Chytridiales</taxon>
        <taxon>Chytriomycetaceae</taxon>
        <taxon>Chytriomyces</taxon>
    </lineage>
</organism>
<feature type="binding site" evidence="8">
    <location>
        <position position="765"/>
    </location>
    <ligand>
        <name>ATP</name>
        <dbReference type="ChEBI" id="CHEBI:30616"/>
    </ligand>
</feature>
<accession>A0A507F2Y6</accession>
<keyword evidence="4 8" id="KW-0547">Nucleotide-binding</keyword>
<feature type="compositionally biased region" description="Polar residues" evidence="9">
    <location>
        <begin position="1275"/>
        <end position="1306"/>
    </location>
</feature>
<feature type="compositionally biased region" description="Basic and acidic residues" evidence="9">
    <location>
        <begin position="1120"/>
        <end position="1148"/>
    </location>
</feature>
<evidence type="ECO:0000256" key="9">
    <source>
        <dbReference type="SAM" id="MobiDB-lite"/>
    </source>
</evidence>
<feature type="region of interest" description="Disordered" evidence="9">
    <location>
        <begin position="1046"/>
        <end position="1067"/>
    </location>
</feature>
<dbReference type="Gene3D" id="3.30.200.20">
    <property type="entry name" value="Phosphorylase Kinase, domain 1"/>
    <property type="match status" value="1"/>
</dbReference>
<dbReference type="Proteomes" id="UP000320333">
    <property type="component" value="Unassembled WGS sequence"/>
</dbReference>
<dbReference type="InterPro" id="IPR036790">
    <property type="entry name" value="Frizzled_dom_sf"/>
</dbReference>
<feature type="transmembrane region" description="Helical" evidence="10">
    <location>
        <begin position="228"/>
        <end position="248"/>
    </location>
</feature>
<keyword evidence="5" id="KW-0418">Kinase</keyword>
<evidence type="ECO:0000256" key="1">
    <source>
        <dbReference type="ARBA" id="ARBA00004123"/>
    </source>
</evidence>
<feature type="region of interest" description="Disordered" evidence="9">
    <location>
        <begin position="1097"/>
        <end position="1148"/>
    </location>
</feature>
<dbReference type="InterPro" id="IPR011009">
    <property type="entry name" value="Kinase-like_dom_sf"/>
</dbReference>
<comment type="subcellular location">
    <subcellularLocation>
        <location evidence="1">Nucleus</location>
    </subcellularLocation>
</comment>
<dbReference type="OrthoDB" id="2158884at2759"/>
<dbReference type="Gene3D" id="1.10.2000.10">
    <property type="entry name" value="Frizzled cysteine-rich domain"/>
    <property type="match status" value="1"/>
</dbReference>
<dbReference type="InterPro" id="IPR050117">
    <property type="entry name" value="MAPK"/>
</dbReference>
<feature type="signal peptide" evidence="11">
    <location>
        <begin position="1"/>
        <end position="18"/>
    </location>
</feature>
<evidence type="ECO:0000256" key="11">
    <source>
        <dbReference type="SAM" id="SignalP"/>
    </source>
</evidence>
<name>A0A507F2Y6_9FUNG</name>
<dbReference type="InterPro" id="IPR008271">
    <property type="entry name" value="Ser/Thr_kinase_AS"/>
</dbReference>
<evidence type="ECO:0000256" key="6">
    <source>
        <dbReference type="ARBA" id="ARBA00022840"/>
    </source>
</evidence>
<dbReference type="GO" id="GO:0004674">
    <property type="term" value="F:protein serine/threonine kinase activity"/>
    <property type="evidence" value="ECO:0007669"/>
    <property type="project" value="UniProtKB-KW"/>
</dbReference>
<dbReference type="Gene3D" id="1.20.1070.10">
    <property type="entry name" value="Rhodopsin 7-helix transmembrane proteins"/>
    <property type="match status" value="1"/>
</dbReference>
<feature type="chain" id="PRO_5021467053" description="Protein kinase domain-containing protein" evidence="11">
    <location>
        <begin position="19"/>
        <end position="1474"/>
    </location>
</feature>
<comment type="caution">
    <text evidence="13">The sequence shown here is derived from an EMBL/GenBank/DDBJ whole genome shotgun (WGS) entry which is preliminary data.</text>
</comment>
<reference evidence="13 14" key="1">
    <citation type="journal article" date="2019" name="Sci. Rep.">
        <title>Comparative genomics of chytrid fungi reveal insights into the obligate biotrophic and pathogenic lifestyle of Synchytrium endobioticum.</title>
        <authorList>
            <person name="van de Vossenberg B.T.L.H."/>
            <person name="Warris S."/>
            <person name="Nguyen H.D.T."/>
            <person name="van Gent-Pelzer M.P.E."/>
            <person name="Joly D.L."/>
            <person name="van de Geest H.C."/>
            <person name="Bonants P.J.M."/>
            <person name="Smith D.S."/>
            <person name="Levesque C.A."/>
            <person name="van der Lee T.A.J."/>
        </authorList>
    </citation>
    <scope>NUCLEOTIDE SEQUENCE [LARGE SCALE GENOMIC DNA]</scope>
    <source>
        <strain evidence="13 14">CBS 675.73</strain>
    </source>
</reference>
<dbReference type="GO" id="GO:0005634">
    <property type="term" value="C:nucleus"/>
    <property type="evidence" value="ECO:0007669"/>
    <property type="project" value="UniProtKB-SubCell"/>
</dbReference>
<dbReference type="PROSITE" id="PS50011">
    <property type="entry name" value="PROTEIN_KINASE_DOM"/>
    <property type="match status" value="1"/>
</dbReference>
<sequence length="1474" mass="164762">MIATSAALLLLKVLPSAALSCEMYQSGYCGRFIDYPVYLGNGSSIAFIEEAFKSRGMDLLLSLNSSARYSPCITAFLKWSCFSAYPSCGDENSLQSVACVDVCQDARSLCKSTFMLFGKSDALPNCSAYVLGAPLPYSNKSNCLGRSSGNFIDPPPTTNISIDSISCPYPLLPKSLHKKSEDPNALPNVQISLCVHLNLFLHGVSTLGSVFVILSILLFKKLQVHPQWIVLYFSLSSFIFHFMNLFALKDPMKHFCEDAVTSASNSNMSCVLTAIIHFYLLYVMLLWISVYLVNLHLKIVWHINFFVDKYVYLQIVWVLPVAMLLPVAFDKKSQFIAVGKECYPRGPLMDPMVWYPFIVIIAVTVAVHLSTVVSLFNVWWKTPAPECVGLKKDVVRKGFCSAKRAHTPTIESSQTGKVQDVEEHRRHQRVDFITQLKENWRTLALSLTFSLVTLFSLTYFFQFYQLSGGISAKQPWVQEWYSCLLLNNGREACQYIASREAPNLAMDAAALERTDKELELTKPSPNNNSDTGADGPLVLHALNVAQSLLDVAQVKRAVDVLKETTDTVTVNIEALCLARSRQVSYINCSAPAILTNPNARMHTSSHPSYPTQLSTNRSQGIEDAPLFWRTLNMLWLRAIASPAQLPDVHMSNHEWDWIEACIMDWCRILEWYGLVDFESDISLGRRLRKPIELSTVKITNHTSIVTKDYGKGMSDQNLSGKEVQKPDGSATRLEDFRLMCKLGEGTFSEVLKVKHKRTGQISAMKRFRKHFNSFEEIEGLREIQALRRLNPHPHIVDLEDVIFEPRNGVLSLNFELMDCNLYELISRKNLLMTESKAKMYMHQICKGLEYIHGKGIFHRDIKPENILVKDFNIKIADFGSCRGIHSKQPYTEYIATRWYRPPECLLCDGIYTFKMDIWSAGCVLYEVISKAPLFPGANELDQIHRIHNIMGTPSPKLLKQMLGNRASSPKFQFTPKEGTGIKTLLPYVSQECLDIIHALLIYNPDDRISAKEALKHAFFKDINSLKATNSISQDSLQAVGKLSTSAKPSASTKAEPPGNSEAAVSSTYMKTKDIKEEHPPSLAPEKTVSVSNLVTVAESSESIDTEDKPATTNHQHRPKGKEIEPQQHHQSDTDATSHHQKPPEPEHVHLPAIGAAHTLVHTTSTQKPHPDTEKHVKHADPDPPLKQHTKTKSEQPSEHSDLFIGGHQPDAMHSQTQPHAATNQKHSIPSESTHLPHITHPHINPQHQAQIQKQFQLQQNPAKVQHLQPLTQSLLAHQQQMASDESIHQNQQSKLRSESETSNASATLKEANIPIRRRGGNEKKAAEAVLARARRIQQVGTDIKRNPMLGHKLGRLHVNNVVGTNETRSENSAMFGVVGKIAPNNNTKFPVLSFAPPPSNSYNSMPVNAQSNLPPLLHQYDSETKTKHKIAQGHLAKDSVMLPSLTDKSLLKLGVVPAGVENTAAPNLPSLKRK</sequence>
<feature type="transmembrane region" description="Helical" evidence="10">
    <location>
        <begin position="353"/>
        <end position="376"/>
    </location>
</feature>
<dbReference type="Pfam" id="PF00069">
    <property type="entry name" value="Pkinase"/>
    <property type="match status" value="1"/>
</dbReference>
<keyword evidence="10" id="KW-0812">Transmembrane</keyword>
<feature type="compositionally biased region" description="Basic and acidic residues" evidence="9">
    <location>
        <begin position="1168"/>
        <end position="1201"/>
    </location>
</feature>
<dbReference type="FunFam" id="3.30.200.20:FF:000271">
    <property type="entry name" value="MAPK/MAK/MRK overlapping kinase"/>
    <property type="match status" value="1"/>
</dbReference>
<dbReference type="PROSITE" id="PS00108">
    <property type="entry name" value="PROTEIN_KINASE_ST"/>
    <property type="match status" value="1"/>
</dbReference>
<keyword evidence="10" id="KW-1133">Transmembrane helix</keyword>
<evidence type="ECO:0000256" key="5">
    <source>
        <dbReference type="ARBA" id="ARBA00022777"/>
    </source>
</evidence>
<dbReference type="STRING" id="246404.A0A507F2Y6"/>
<dbReference type="FunFam" id="1.10.510.10:FF:000624">
    <property type="entry name" value="Mitogen-activated protein kinase"/>
    <property type="match status" value="1"/>
</dbReference>
<protein>
    <recommendedName>
        <fullName evidence="12">Protein kinase domain-containing protein</fullName>
    </recommendedName>
</protein>
<proteinExistence type="predicted"/>
<dbReference type="EMBL" id="QEAP01000284">
    <property type="protein sequence ID" value="TPX70484.1"/>
    <property type="molecule type" value="Genomic_DNA"/>
</dbReference>
<feature type="transmembrane region" description="Helical" evidence="10">
    <location>
        <begin position="199"/>
        <end position="219"/>
    </location>
</feature>
<feature type="transmembrane region" description="Helical" evidence="10">
    <location>
        <begin position="274"/>
        <end position="297"/>
    </location>
</feature>
<evidence type="ECO:0000313" key="13">
    <source>
        <dbReference type="EMBL" id="TPX70484.1"/>
    </source>
</evidence>
<evidence type="ECO:0000256" key="4">
    <source>
        <dbReference type="ARBA" id="ARBA00022741"/>
    </source>
</evidence>
<evidence type="ECO:0000256" key="3">
    <source>
        <dbReference type="ARBA" id="ARBA00022679"/>
    </source>
</evidence>
<dbReference type="SUPFAM" id="SSF56112">
    <property type="entry name" value="Protein kinase-like (PK-like)"/>
    <property type="match status" value="1"/>
</dbReference>
<keyword evidence="2" id="KW-0723">Serine/threonine-protein kinase</keyword>
<dbReference type="InterPro" id="IPR017441">
    <property type="entry name" value="Protein_kinase_ATP_BS"/>
</dbReference>
<feature type="region of interest" description="Disordered" evidence="9">
    <location>
        <begin position="1161"/>
        <end position="1240"/>
    </location>
</feature>
<feature type="compositionally biased region" description="Polar residues" evidence="9">
    <location>
        <begin position="1213"/>
        <end position="1233"/>
    </location>
</feature>
<dbReference type="PROSITE" id="PS00107">
    <property type="entry name" value="PROTEIN_KINASE_ATP"/>
    <property type="match status" value="1"/>
</dbReference>
<feature type="region of interest" description="Disordered" evidence="9">
    <location>
        <begin position="1275"/>
        <end position="1322"/>
    </location>
</feature>
<keyword evidence="10" id="KW-0472">Membrane</keyword>
<keyword evidence="3" id="KW-0808">Transferase</keyword>
<dbReference type="Gene3D" id="1.10.510.10">
    <property type="entry name" value="Transferase(Phosphotransferase) domain 1"/>
    <property type="match status" value="1"/>
</dbReference>
<evidence type="ECO:0000259" key="12">
    <source>
        <dbReference type="PROSITE" id="PS50011"/>
    </source>
</evidence>
<feature type="transmembrane region" description="Helical" evidence="10">
    <location>
        <begin position="309"/>
        <end position="329"/>
    </location>
</feature>
<dbReference type="PANTHER" id="PTHR24055">
    <property type="entry name" value="MITOGEN-ACTIVATED PROTEIN KINASE"/>
    <property type="match status" value="1"/>
</dbReference>
<feature type="transmembrane region" description="Helical" evidence="10">
    <location>
        <begin position="443"/>
        <end position="464"/>
    </location>
</feature>
<evidence type="ECO:0000256" key="2">
    <source>
        <dbReference type="ARBA" id="ARBA00022527"/>
    </source>
</evidence>